<dbReference type="AlphaFoldDB" id="A0A4P5P8F6"/>
<protein>
    <submittedName>
        <fullName evidence="1">Aldose 1-epimerase</fullName>
    </submittedName>
</protein>
<dbReference type="RefSeq" id="WP_146621060.1">
    <property type="nucleotide sequence ID" value="NZ_BJCC01000004.1"/>
</dbReference>
<dbReference type="InterPro" id="IPR037481">
    <property type="entry name" value="LacX"/>
</dbReference>
<dbReference type="InterPro" id="IPR008183">
    <property type="entry name" value="Aldose_1/G6P_1-epimerase"/>
</dbReference>
<dbReference type="GO" id="GO:0030246">
    <property type="term" value="F:carbohydrate binding"/>
    <property type="evidence" value="ECO:0007669"/>
    <property type="project" value="InterPro"/>
</dbReference>
<gene>
    <name evidence="1" type="primary">galM4_1</name>
    <name evidence="1" type="ORF">NRIC_04450</name>
</gene>
<keyword evidence="2" id="KW-1185">Reference proteome</keyword>
<evidence type="ECO:0000313" key="1">
    <source>
        <dbReference type="EMBL" id="GCF92554.1"/>
    </source>
</evidence>
<dbReference type="GO" id="GO:0005975">
    <property type="term" value="P:carbohydrate metabolic process"/>
    <property type="evidence" value="ECO:0007669"/>
    <property type="project" value="InterPro"/>
</dbReference>
<sequence length="299" mass="34381">MSILTIENSRLKVEMVEKGAELTSIQSKGDGTEFLWQADAAYWGRHAPILFPIVGKLKDDRYEYEGQTYSMSQHGFARDMDFTVVEKNPESIRLSLMSTSDTQKRYPFDFQLEVEYLLEENCLRTRYIVTNSSDKNQLFFSVGAHPGFKVPLEADQTFEDYWLEILPEKARKIIPITKEVLLQTDQLFETEQTRFDLTRELFKEGVLILETSEQTQVALRSQNSQKAIVMQYRDMPYLGIWSPFPSEAPFVCIEPWNGIADPSDASGRLEDKKGICRLAPGERFDTEYRTTFVDTAGGD</sequence>
<dbReference type="InterPro" id="IPR011013">
    <property type="entry name" value="Gal_mutarotase_sf_dom"/>
</dbReference>
<proteinExistence type="predicted"/>
<dbReference type="EMBL" id="BJCC01000004">
    <property type="protein sequence ID" value="GCF92554.1"/>
    <property type="molecule type" value="Genomic_DNA"/>
</dbReference>
<reference evidence="2" key="1">
    <citation type="submission" date="2019-02" db="EMBL/GenBank/DDBJ databases">
        <title>Draft genome sequence of Enterococcus sp. Gos25-1.</title>
        <authorList>
            <person name="Tanaka N."/>
            <person name="Shiwa Y."/>
            <person name="Fujita N."/>
        </authorList>
    </citation>
    <scope>NUCLEOTIDE SEQUENCE [LARGE SCALE GENOMIC DNA]</scope>
    <source>
        <strain evidence="2">Gos25-1</strain>
    </source>
</reference>
<dbReference type="InterPro" id="IPR014718">
    <property type="entry name" value="GH-type_carb-bd"/>
</dbReference>
<comment type="caution">
    <text evidence="1">The sequence shown here is derived from an EMBL/GenBank/DDBJ whole genome shotgun (WGS) entry which is preliminary data.</text>
</comment>
<name>A0A4P5P8F6_9ENTE</name>
<dbReference type="PANTHER" id="PTHR11122:SF13">
    <property type="entry name" value="GLUCOSE-6-PHOSPHATE 1-EPIMERASE"/>
    <property type="match status" value="1"/>
</dbReference>
<dbReference type="OrthoDB" id="9795355at2"/>
<organism evidence="1 2">
    <name type="scientific">Enterococcus florum</name>
    <dbReference type="NCBI Taxonomy" id="2480627"/>
    <lineage>
        <taxon>Bacteria</taxon>
        <taxon>Bacillati</taxon>
        <taxon>Bacillota</taxon>
        <taxon>Bacilli</taxon>
        <taxon>Lactobacillales</taxon>
        <taxon>Enterococcaceae</taxon>
        <taxon>Enterococcus</taxon>
    </lineage>
</organism>
<dbReference type="Proteomes" id="UP000290567">
    <property type="component" value="Unassembled WGS sequence"/>
</dbReference>
<dbReference type="Gene3D" id="2.70.98.10">
    <property type="match status" value="1"/>
</dbReference>
<dbReference type="CDD" id="cd09024">
    <property type="entry name" value="Aldose_epim_lacX"/>
    <property type="match status" value="1"/>
</dbReference>
<dbReference type="Pfam" id="PF01263">
    <property type="entry name" value="Aldose_epim"/>
    <property type="match status" value="1"/>
</dbReference>
<accession>A0A4P5P8F6</accession>
<dbReference type="SUPFAM" id="SSF74650">
    <property type="entry name" value="Galactose mutarotase-like"/>
    <property type="match status" value="1"/>
</dbReference>
<dbReference type="GO" id="GO:0016853">
    <property type="term" value="F:isomerase activity"/>
    <property type="evidence" value="ECO:0007669"/>
    <property type="project" value="InterPro"/>
</dbReference>
<evidence type="ECO:0000313" key="2">
    <source>
        <dbReference type="Proteomes" id="UP000290567"/>
    </source>
</evidence>
<dbReference type="PANTHER" id="PTHR11122">
    <property type="entry name" value="APOSPORY-ASSOCIATED PROTEIN C-RELATED"/>
    <property type="match status" value="1"/>
</dbReference>